<proteinExistence type="predicted"/>
<dbReference type="RefSeq" id="WP_159158483.1">
    <property type="nucleotide sequence ID" value="NZ_JAAKUO010000002.1"/>
</dbReference>
<feature type="transmembrane region" description="Helical" evidence="1">
    <location>
        <begin position="24"/>
        <end position="42"/>
    </location>
</feature>
<organism evidence="2 3">
    <name type="scientific">Aeromonas veronii</name>
    <dbReference type="NCBI Taxonomy" id="654"/>
    <lineage>
        <taxon>Bacteria</taxon>
        <taxon>Pseudomonadati</taxon>
        <taxon>Pseudomonadota</taxon>
        <taxon>Gammaproteobacteria</taxon>
        <taxon>Aeromonadales</taxon>
        <taxon>Aeromonadaceae</taxon>
        <taxon>Aeromonas</taxon>
    </lineage>
</organism>
<dbReference type="InterPro" id="IPR049458">
    <property type="entry name" value="EpsG-like"/>
</dbReference>
<feature type="transmembrane region" description="Helical" evidence="1">
    <location>
        <begin position="278"/>
        <end position="297"/>
    </location>
</feature>
<gene>
    <name evidence="2" type="ORF">AERO8C_130033</name>
</gene>
<dbReference type="Pfam" id="PF14897">
    <property type="entry name" value="EpsG"/>
    <property type="match status" value="1"/>
</dbReference>
<evidence type="ECO:0000313" key="2">
    <source>
        <dbReference type="EMBL" id="VXA82446.1"/>
    </source>
</evidence>
<dbReference type="Proteomes" id="UP000439123">
    <property type="component" value="Unassembled WGS sequence"/>
</dbReference>
<name>A0A653KTA4_AERVE</name>
<keyword evidence="1" id="KW-0472">Membrane</keyword>
<feature type="transmembrane region" description="Helical" evidence="1">
    <location>
        <begin position="303"/>
        <end position="323"/>
    </location>
</feature>
<evidence type="ECO:0000313" key="3">
    <source>
        <dbReference type="Proteomes" id="UP000439123"/>
    </source>
</evidence>
<accession>A0A653KTA4</accession>
<protein>
    <submittedName>
        <fullName evidence="2">Putative EpsG family protein</fullName>
    </submittedName>
</protein>
<feature type="transmembrane region" description="Helical" evidence="1">
    <location>
        <begin position="154"/>
        <end position="183"/>
    </location>
</feature>
<feature type="transmembrane region" description="Helical" evidence="1">
    <location>
        <begin position="85"/>
        <end position="104"/>
    </location>
</feature>
<feature type="transmembrane region" description="Helical" evidence="1">
    <location>
        <begin position="248"/>
        <end position="266"/>
    </location>
</feature>
<keyword evidence="1" id="KW-1133">Transmembrane helix</keyword>
<evidence type="ECO:0000256" key="1">
    <source>
        <dbReference type="SAM" id="Phobius"/>
    </source>
</evidence>
<dbReference type="EMBL" id="CABWLC010000005">
    <property type="protein sequence ID" value="VXA82446.1"/>
    <property type="molecule type" value="Genomic_DNA"/>
</dbReference>
<feature type="transmembrane region" description="Helical" evidence="1">
    <location>
        <begin position="111"/>
        <end position="134"/>
    </location>
</feature>
<keyword evidence="1" id="KW-0812">Transmembrane</keyword>
<feature type="transmembrane region" description="Helical" evidence="1">
    <location>
        <begin position="190"/>
        <end position="211"/>
    </location>
</feature>
<dbReference type="AlphaFoldDB" id="A0A653KTA4"/>
<sequence length="362" mass="41973">MLLMFIMLPLLILCCLSDRQHKIWILIAVTFLFLFFIFVIGLRDSNYGLDIVTYYGIFNDPSYYILDEKGLYFLNYVLKIISDEYVFFAISYSVILNSLLLLLYRCFSKELFLLYFALTLSSFIFFQINFNIYRQGLAVILVLLAMYCAFKGDIFLSIFIVIVAFCFHKASIIGFFLIAISFFNIKFKPGYAYVALFSSIVTFHDSVFLYITNVLVELFPLYANSITEYVRLTGSDIIQSSSFNHRNIPLMVSLLFYAVYYNPVALDSDGLMNRFSDKVATISCFILFISSLFTSNVLLYDRIIIFCQLLSPVLTVSVLGIFFKRESKTRIAILFICILQLVFTLLIWGPRNFIPEYEFLSL</sequence>
<reference evidence="2 3" key="1">
    <citation type="submission" date="2019-10" db="EMBL/GenBank/DDBJ databases">
        <authorList>
            <person name="Karimi E."/>
        </authorList>
    </citation>
    <scope>NUCLEOTIDE SEQUENCE [LARGE SCALE GENOMIC DNA]</scope>
    <source>
        <strain evidence="2">Aeromonas sp. 8C</strain>
    </source>
</reference>
<feature type="transmembrane region" description="Helical" evidence="1">
    <location>
        <begin position="330"/>
        <end position="349"/>
    </location>
</feature>